<comment type="caution">
    <text evidence="3">The sequence shown here is derived from an EMBL/GenBank/DDBJ whole genome shotgun (WGS) entry which is preliminary data.</text>
</comment>
<name>A0ABQ2UKM9_9PSEU</name>
<dbReference type="SMART" id="SM00862">
    <property type="entry name" value="Trans_reg_C"/>
    <property type="match status" value="1"/>
</dbReference>
<dbReference type="InterPro" id="IPR003018">
    <property type="entry name" value="GAF"/>
</dbReference>
<dbReference type="Gene3D" id="3.30.450.40">
    <property type="match status" value="1"/>
</dbReference>
<evidence type="ECO:0000313" key="3">
    <source>
        <dbReference type="EMBL" id="GGU42520.1"/>
    </source>
</evidence>
<dbReference type="InterPro" id="IPR001867">
    <property type="entry name" value="OmpR/PhoB-type_DNA-bd"/>
</dbReference>
<feature type="domain" description="OmpR/PhoB-type" evidence="2">
    <location>
        <begin position="279"/>
        <end position="345"/>
    </location>
</feature>
<protein>
    <submittedName>
        <fullName evidence="3">Transcriptional regulator</fullName>
    </submittedName>
</protein>
<dbReference type="InterPro" id="IPR029016">
    <property type="entry name" value="GAF-like_dom_sf"/>
</dbReference>
<dbReference type="EMBL" id="BMRE01000015">
    <property type="protein sequence ID" value="GGU42520.1"/>
    <property type="molecule type" value="Genomic_DNA"/>
</dbReference>
<evidence type="ECO:0000259" key="2">
    <source>
        <dbReference type="SMART" id="SM00862"/>
    </source>
</evidence>
<organism evidence="3 4">
    <name type="scientific">Lentzea flava</name>
    <dbReference type="NCBI Taxonomy" id="103732"/>
    <lineage>
        <taxon>Bacteria</taxon>
        <taxon>Bacillati</taxon>
        <taxon>Actinomycetota</taxon>
        <taxon>Actinomycetes</taxon>
        <taxon>Pseudonocardiales</taxon>
        <taxon>Pseudonocardiaceae</taxon>
        <taxon>Lentzea</taxon>
    </lineage>
</organism>
<dbReference type="Pfam" id="PF01590">
    <property type="entry name" value="GAF"/>
    <property type="match status" value="1"/>
</dbReference>
<sequence length="451" mass="49235">MISASWQRSLAANVDPDLHTAPTVFAADELPGLRERHPLHQSLPVLRETLLGFAEEAGHIMIVADAQGHILWCEGAHDTRTSAEDVGLAEGTRWSEDAAGTNGMGTALATNSAVTVHSAEHLVRTYHRWTCAASPIRDPDTGTTIGVVDLSGPIQTVHPSMVALVSASARLAESEMLTRMHAQDEELRARNMRHLIALRGEPGALLSPTGRVVAVEPYGLLPARVDVSSDRLRLPDGREALLEPLAQGYLLRVPRQRHVRRSVLSLSFLLQEPKVVLDGREVPISLRHAEILCALALHGRLSADQLALRLYGERGNPTTVRAELHRLRAQLGANVLTTRPYGLTADVEADFLAVRAALKEGDVKLAASRYRGALLPRSEAPFVLAERDELASGVRKAVLSRGDANALWTFTQTDSGEHDWEALEQLVRLLPPNDVRTAIANARMRRLSQED</sequence>
<dbReference type="Proteomes" id="UP000649573">
    <property type="component" value="Unassembled WGS sequence"/>
</dbReference>
<evidence type="ECO:0000256" key="1">
    <source>
        <dbReference type="ARBA" id="ARBA00023125"/>
    </source>
</evidence>
<dbReference type="RefSeq" id="WP_229812716.1">
    <property type="nucleotide sequence ID" value="NZ_BMRE01000015.1"/>
</dbReference>
<proteinExistence type="predicted"/>
<accession>A0ABQ2UKM9</accession>
<keyword evidence="4" id="KW-1185">Reference proteome</keyword>
<reference evidence="4" key="1">
    <citation type="journal article" date="2019" name="Int. J. Syst. Evol. Microbiol.">
        <title>The Global Catalogue of Microorganisms (GCM) 10K type strain sequencing project: providing services to taxonomists for standard genome sequencing and annotation.</title>
        <authorList>
            <consortium name="The Broad Institute Genomics Platform"/>
            <consortium name="The Broad Institute Genome Sequencing Center for Infectious Disease"/>
            <person name="Wu L."/>
            <person name="Ma J."/>
        </authorList>
    </citation>
    <scope>NUCLEOTIDE SEQUENCE [LARGE SCALE GENOMIC DNA]</scope>
    <source>
        <strain evidence="4">JCM 3296</strain>
    </source>
</reference>
<evidence type="ECO:0000313" key="4">
    <source>
        <dbReference type="Proteomes" id="UP000649573"/>
    </source>
</evidence>
<keyword evidence="1" id="KW-0238">DNA-binding</keyword>
<gene>
    <name evidence="3" type="ORF">GCM10010178_38890</name>
</gene>